<dbReference type="PANTHER" id="PTHR15462:SF19">
    <property type="entry name" value="PEPTIDASE S1 DOMAIN-CONTAINING PROTEIN"/>
    <property type="match status" value="1"/>
</dbReference>
<evidence type="ECO:0000313" key="3">
    <source>
        <dbReference type="EMBL" id="GGO96548.1"/>
    </source>
</evidence>
<evidence type="ECO:0000256" key="2">
    <source>
        <dbReference type="SAM" id="MobiDB-lite"/>
    </source>
</evidence>
<keyword evidence="4" id="KW-1185">Reference proteome</keyword>
<keyword evidence="1" id="KW-0732">Signal</keyword>
<dbReference type="Gene3D" id="2.40.10.10">
    <property type="entry name" value="Trypsin-like serine proteases"/>
    <property type="match status" value="2"/>
</dbReference>
<protein>
    <recommendedName>
        <fullName evidence="5">V8-like Glu-specific endopeptidase</fullName>
    </recommendedName>
</protein>
<dbReference type="InterPro" id="IPR009003">
    <property type="entry name" value="Peptidase_S1_PA"/>
</dbReference>
<name>A0A917ZWW3_9ACTN</name>
<reference evidence="3" key="1">
    <citation type="journal article" date="2014" name="Int. J. Syst. Evol. Microbiol.">
        <title>Complete genome sequence of Corynebacterium casei LMG S-19264T (=DSM 44701T), isolated from a smear-ripened cheese.</title>
        <authorList>
            <consortium name="US DOE Joint Genome Institute (JGI-PGF)"/>
            <person name="Walter F."/>
            <person name="Albersmeier A."/>
            <person name="Kalinowski J."/>
            <person name="Ruckert C."/>
        </authorList>
    </citation>
    <scope>NUCLEOTIDE SEQUENCE</scope>
    <source>
        <strain evidence="3">CGMCC 4.7201</strain>
    </source>
</reference>
<dbReference type="InterPro" id="IPR050966">
    <property type="entry name" value="Glutamyl_endopeptidase"/>
</dbReference>
<evidence type="ECO:0000256" key="1">
    <source>
        <dbReference type="ARBA" id="ARBA00022729"/>
    </source>
</evidence>
<dbReference type="RefSeq" id="WP_189134625.1">
    <property type="nucleotide sequence ID" value="NZ_BMMS01000029.1"/>
</dbReference>
<dbReference type="Proteomes" id="UP000641932">
    <property type="component" value="Unassembled WGS sequence"/>
</dbReference>
<dbReference type="EMBL" id="BMMS01000029">
    <property type="protein sequence ID" value="GGO96548.1"/>
    <property type="molecule type" value="Genomic_DNA"/>
</dbReference>
<dbReference type="PANTHER" id="PTHR15462">
    <property type="entry name" value="SERINE PROTEASE"/>
    <property type="match status" value="1"/>
</dbReference>
<dbReference type="AlphaFoldDB" id="A0A917ZWW3"/>
<proteinExistence type="predicted"/>
<organism evidence="3 4">
    <name type="scientific">Wenjunlia tyrosinilytica</name>
    <dbReference type="NCBI Taxonomy" id="1544741"/>
    <lineage>
        <taxon>Bacteria</taxon>
        <taxon>Bacillati</taxon>
        <taxon>Actinomycetota</taxon>
        <taxon>Actinomycetes</taxon>
        <taxon>Kitasatosporales</taxon>
        <taxon>Streptomycetaceae</taxon>
        <taxon>Wenjunlia</taxon>
    </lineage>
</organism>
<accession>A0A917ZWW3</accession>
<dbReference type="InterPro" id="IPR043504">
    <property type="entry name" value="Peptidase_S1_PA_chymotrypsin"/>
</dbReference>
<evidence type="ECO:0000313" key="4">
    <source>
        <dbReference type="Proteomes" id="UP000641932"/>
    </source>
</evidence>
<feature type="region of interest" description="Disordered" evidence="2">
    <location>
        <begin position="43"/>
        <end position="91"/>
    </location>
</feature>
<gene>
    <name evidence="3" type="ORF">GCM10012280_56290</name>
</gene>
<sequence length="344" mass="35355">MSSPNAQAPRRNHGLAGLGAGRLGSGLAACAISLVLGATATACQDNSDGKAPASGSKERIAAGKEGSGDQGATDPTPQTVEAKPVATPYSGSRFGGVAGRLFSDLPKGETEGCTATVVKDPAHPGKSNLVWTAGHCVHGGKGGTWHRNVTFFPAFNDKGLPAARINSAAPKDLAPFGAWKADDVSASSQWISEGSVGESGEGMPYDFAVVHVTGPSGSKSLEETVGAAVPIDFDAPRMKDIGKVAVRGYPDAQPFGGVRMLSCEDRPTRLTMKARQPTLYRIGCTMTKGASGGGWFMEGPDGNPVLVSNTCYGHFKGARWLAGPHLGPEAKALFNAMSKKFAGA</sequence>
<comment type="caution">
    <text evidence="3">The sequence shown here is derived from an EMBL/GenBank/DDBJ whole genome shotgun (WGS) entry which is preliminary data.</text>
</comment>
<dbReference type="SUPFAM" id="SSF50494">
    <property type="entry name" value="Trypsin-like serine proteases"/>
    <property type="match status" value="1"/>
</dbReference>
<evidence type="ECO:0008006" key="5">
    <source>
        <dbReference type="Google" id="ProtNLM"/>
    </source>
</evidence>
<reference evidence="3" key="2">
    <citation type="submission" date="2020-09" db="EMBL/GenBank/DDBJ databases">
        <authorList>
            <person name="Sun Q."/>
            <person name="Zhou Y."/>
        </authorList>
    </citation>
    <scope>NUCLEOTIDE SEQUENCE</scope>
    <source>
        <strain evidence="3">CGMCC 4.7201</strain>
    </source>
</reference>